<feature type="domain" description="Ras/Rap GTPase-activating protein SynGAP-like PH" evidence="2">
    <location>
        <begin position="69"/>
        <end position="119"/>
    </location>
</feature>
<dbReference type="AlphaFoldDB" id="A0A9D3XGT3"/>
<feature type="compositionally biased region" description="Basic and acidic residues" evidence="1">
    <location>
        <begin position="38"/>
        <end position="48"/>
    </location>
</feature>
<organism evidence="3 4">
    <name type="scientific">Mauremys mutica</name>
    <name type="common">yellowpond turtle</name>
    <dbReference type="NCBI Taxonomy" id="74926"/>
    <lineage>
        <taxon>Eukaryota</taxon>
        <taxon>Metazoa</taxon>
        <taxon>Chordata</taxon>
        <taxon>Craniata</taxon>
        <taxon>Vertebrata</taxon>
        <taxon>Euteleostomi</taxon>
        <taxon>Archelosauria</taxon>
        <taxon>Testudinata</taxon>
        <taxon>Testudines</taxon>
        <taxon>Cryptodira</taxon>
        <taxon>Durocryptodira</taxon>
        <taxon>Testudinoidea</taxon>
        <taxon>Geoemydidae</taxon>
        <taxon>Geoemydinae</taxon>
        <taxon>Mauremys</taxon>
    </lineage>
</organism>
<sequence>MSVNSRKSSGRPSYYYRLLRRSRLQRQRSRSRSRNRPLSRESPPERAGQRRSMPSGVMEKNPSMEPTTTTPFRVTGFLSRRLKGSIKRTKSQPKLDRNSSFRHILPGFRSVDNESNSCLGHGQKPEGKEESNLGPRFQQPEAWSYRSGSKGYDVELCILKCTTFVQ</sequence>
<dbReference type="EMBL" id="JAHDVG010000472">
    <property type="protein sequence ID" value="KAH1179361.1"/>
    <property type="molecule type" value="Genomic_DNA"/>
</dbReference>
<evidence type="ECO:0000256" key="1">
    <source>
        <dbReference type="SAM" id="MobiDB-lite"/>
    </source>
</evidence>
<evidence type="ECO:0000313" key="4">
    <source>
        <dbReference type="Proteomes" id="UP000827986"/>
    </source>
</evidence>
<name>A0A9D3XGT3_9SAUR</name>
<evidence type="ECO:0000313" key="3">
    <source>
        <dbReference type="EMBL" id="KAH1179361.1"/>
    </source>
</evidence>
<gene>
    <name evidence="3" type="ORF">KIL84_021944</name>
</gene>
<evidence type="ECO:0000259" key="2">
    <source>
        <dbReference type="Pfam" id="PF25321"/>
    </source>
</evidence>
<accession>A0A9D3XGT3</accession>
<dbReference type="Pfam" id="PF25321">
    <property type="entry name" value="PH_RASGAP"/>
    <property type="match status" value="1"/>
</dbReference>
<proteinExistence type="predicted"/>
<feature type="region of interest" description="Disordered" evidence="1">
    <location>
        <begin position="1"/>
        <end position="96"/>
    </location>
</feature>
<keyword evidence="4" id="KW-1185">Reference proteome</keyword>
<feature type="region of interest" description="Disordered" evidence="1">
    <location>
        <begin position="112"/>
        <end position="138"/>
    </location>
</feature>
<reference evidence="3" key="1">
    <citation type="submission" date="2021-09" db="EMBL/GenBank/DDBJ databases">
        <title>The genome of Mauremys mutica provides insights into the evolution of semi-aquatic lifestyle.</title>
        <authorList>
            <person name="Gong S."/>
            <person name="Gao Y."/>
        </authorList>
    </citation>
    <scope>NUCLEOTIDE SEQUENCE</scope>
    <source>
        <strain evidence="3">MM-2020</strain>
        <tissue evidence="3">Muscle</tissue>
    </source>
</reference>
<feature type="compositionally biased region" description="Basic residues" evidence="1">
    <location>
        <begin position="18"/>
        <end position="37"/>
    </location>
</feature>
<dbReference type="InterPro" id="IPR057606">
    <property type="entry name" value="SynGAP1-like_PH"/>
</dbReference>
<feature type="compositionally biased region" description="Basic residues" evidence="1">
    <location>
        <begin position="80"/>
        <end position="91"/>
    </location>
</feature>
<protein>
    <recommendedName>
        <fullName evidence="2">Ras/Rap GTPase-activating protein SynGAP-like PH domain-containing protein</fullName>
    </recommendedName>
</protein>
<dbReference type="Proteomes" id="UP000827986">
    <property type="component" value="Unassembled WGS sequence"/>
</dbReference>
<comment type="caution">
    <text evidence="3">The sequence shown here is derived from an EMBL/GenBank/DDBJ whole genome shotgun (WGS) entry which is preliminary data.</text>
</comment>